<organism evidence="1 2">
    <name type="scientific">Atopomonas hussainii</name>
    <dbReference type="NCBI Taxonomy" id="1429083"/>
    <lineage>
        <taxon>Bacteria</taxon>
        <taxon>Pseudomonadati</taxon>
        <taxon>Pseudomonadota</taxon>
        <taxon>Gammaproteobacteria</taxon>
        <taxon>Pseudomonadales</taxon>
        <taxon>Pseudomonadaceae</taxon>
        <taxon>Atopomonas</taxon>
    </lineage>
</organism>
<name>A0A1H7TGK2_9GAMM</name>
<proteinExistence type="predicted"/>
<dbReference type="AlphaFoldDB" id="A0A1H7TGK2"/>
<evidence type="ECO:0000313" key="1">
    <source>
        <dbReference type="EMBL" id="SEL83951.1"/>
    </source>
</evidence>
<dbReference type="Proteomes" id="UP000185766">
    <property type="component" value="Unassembled WGS sequence"/>
</dbReference>
<gene>
    <name evidence="1" type="ORF">SAMN05216214_1312</name>
</gene>
<protein>
    <submittedName>
        <fullName evidence="1">Uncharacterized protein</fullName>
    </submittedName>
</protein>
<evidence type="ECO:0000313" key="2">
    <source>
        <dbReference type="Proteomes" id="UP000185766"/>
    </source>
</evidence>
<reference evidence="1 2" key="1">
    <citation type="submission" date="2016-10" db="EMBL/GenBank/DDBJ databases">
        <authorList>
            <person name="de Groot N.N."/>
        </authorList>
    </citation>
    <scope>NUCLEOTIDE SEQUENCE [LARGE SCALE GENOMIC DNA]</scope>
    <source>
        <strain evidence="1 2">JCM 19513</strain>
    </source>
</reference>
<accession>A0A1H7TGK2</accession>
<sequence>MVQAVRFAHLDVQKLRFWPPLNQTLDAMQIQTPVGTITLINEPVYSFGSADNSRQYASEQLLDSVYSPSSIHGILLNDKPFIVLGDAGGCTGVHEHSVILHNEAAYLAIGRHVVKLSLFPLSVTWTLQVDDATCFGVYVNVERNALISHGELEVCRFSEAGEVIWSAHGADIFSEGFSLHPEYVQAIDFNHNSYKFNYDHGETRV</sequence>
<dbReference type="EMBL" id="FOAS01000031">
    <property type="protein sequence ID" value="SEL83951.1"/>
    <property type="molecule type" value="Genomic_DNA"/>
</dbReference>
<keyword evidence="2" id="KW-1185">Reference proteome</keyword>